<keyword evidence="1" id="KW-1133">Transmembrane helix</keyword>
<organism evidence="2 3">
    <name type="scientific">Blautia producta</name>
    <dbReference type="NCBI Taxonomy" id="33035"/>
    <lineage>
        <taxon>Bacteria</taxon>
        <taxon>Bacillati</taxon>
        <taxon>Bacillota</taxon>
        <taxon>Clostridia</taxon>
        <taxon>Lachnospirales</taxon>
        <taxon>Lachnospiraceae</taxon>
        <taxon>Blautia</taxon>
    </lineage>
</organism>
<evidence type="ECO:0000313" key="3">
    <source>
        <dbReference type="Proteomes" id="UP000289794"/>
    </source>
</evidence>
<gene>
    <name evidence="2" type="ORF">PMF13cell1_04020</name>
</gene>
<dbReference type="KEGG" id="bpro:PMF13cell1_04020"/>
<sequence>MDKTRGWDYMCLALYAFAGLGIEALLAFLIEPFLYGGALSEWSVFQNIAHWVITCILWGVVIFLLIKEAKCKYGFDLFQKTERMKPFQWIAVGACLIFTLSVSYIDWGGFKVVKEFYYNGVLKFIFQYIYYVFETGLFTLIIVFGQKAFEKWFGNQKFPYGGIVAALTWGAGHILTKGSLFAGLLTILGGFIYGVTYLLVNRDIKKTYLLLFVMFVF</sequence>
<accession>A0A4P6M099</accession>
<dbReference type="Proteomes" id="UP000289794">
    <property type="component" value="Chromosome"/>
</dbReference>
<dbReference type="AlphaFoldDB" id="A0A4P6M099"/>
<feature type="transmembrane region" description="Helical" evidence="1">
    <location>
        <begin position="181"/>
        <end position="200"/>
    </location>
</feature>
<feature type="transmembrane region" description="Helical" evidence="1">
    <location>
        <begin position="87"/>
        <end position="105"/>
    </location>
</feature>
<reference evidence="2 3" key="1">
    <citation type="submission" date="2019-01" db="EMBL/GenBank/DDBJ databases">
        <title>PMF-metabolizing Aryl O-demethylase.</title>
        <authorList>
            <person name="Kim M."/>
        </authorList>
    </citation>
    <scope>NUCLEOTIDE SEQUENCE [LARGE SCALE GENOMIC DNA]</scope>
    <source>
        <strain evidence="2 3">PMF1</strain>
    </source>
</reference>
<evidence type="ECO:0000313" key="2">
    <source>
        <dbReference type="EMBL" id="QBE98454.1"/>
    </source>
</evidence>
<feature type="transmembrane region" description="Helical" evidence="1">
    <location>
        <begin position="12"/>
        <end position="36"/>
    </location>
</feature>
<keyword evidence="1" id="KW-0472">Membrane</keyword>
<keyword evidence="1" id="KW-0812">Transmembrane</keyword>
<feature type="transmembrane region" description="Helical" evidence="1">
    <location>
        <begin position="157"/>
        <end position="175"/>
    </location>
</feature>
<feature type="transmembrane region" description="Helical" evidence="1">
    <location>
        <begin position="125"/>
        <end position="145"/>
    </location>
</feature>
<feature type="transmembrane region" description="Helical" evidence="1">
    <location>
        <begin position="48"/>
        <end position="66"/>
    </location>
</feature>
<proteinExistence type="predicted"/>
<dbReference type="EMBL" id="CP035945">
    <property type="protein sequence ID" value="QBE98454.1"/>
    <property type="molecule type" value="Genomic_DNA"/>
</dbReference>
<name>A0A4P6M099_9FIRM</name>
<protein>
    <recommendedName>
        <fullName evidence="4">CPBP family intramembrane metalloprotease</fullName>
    </recommendedName>
</protein>
<evidence type="ECO:0000256" key="1">
    <source>
        <dbReference type="SAM" id="Phobius"/>
    </source>
</evidence>
<dbReference type="RefSeq" id="WP_130181878.1">
    <property type="nucleotide sequence ID" value="NZ_CP035945.1"/>
</dbReference>
<evidence type="ECO:0008006" key="4">
    <source>
        <dbReference type="Google" id="ProtNLM"/>
    </source>
</evidence>